<dbReference type="EMBL" id="KB456272">
    <property type="protein sequence ID" value="EMF08074.1"/>
    <property type="molecule type" value="Genomic_DNA"/>
</dbReference>
<dbReference type="AlphaFoldDB" id="M3ARG5"/>
<organism evidence="2 3">
    <name type="scientific">Sphaerulina musiva (strain SO2202)</name>
    <name type="common">Poplar stem canker fungus</name>
    <name type="synonym">Septoria musiva</name>
    <dbReference type="NCBI Taxonomy" id="692275"/>
    <lineage>
        <taxon>Eukaryota</taxon>
        <taxon>Fungi</taxon>
        <taxon>Dikarya</taxon>
        <taxon>Ascomycota</taxon>
        <taxon>Pezizomycotina</taxon>
        <taxon>Dothideomycetes</taxon>
        <taxon>Dothideomycetidae</taxon>
        <taxon>Mycosphaerellales</taxon>
        <taxon>Mycosphaerellaceae</taxon>
        <taxon>Sphaerulina</taxon>
    </lineage>
</organism>
<dbReference type="Proteomes" id="UP000016931">
    <property type="component" value="Unassembled WGS sequence"/>
</dbReference>
<reference evidence="2 3" key="1">
    <citation type="journal article" date="2012" name="PLoS Pathog.">
        <title>Diverse lifestyles and strategies of plant pathogenesis encoded in the genomes of eighteen Dothideomycetes fungi.</title>
        <authorList>
            <person name="Ohm R.A."/>
            <person name="Feau N."/>
            <person name="Henrissat B."/>
            <person name="Schoch C.L."/>
            <person name="Horwitz B.A."/>
            <person name="Barry K.W."/>
            <person name="Condon B.J."/>
            <person name="Copeland A.C."/>
            <person name="Dhillon B."/>
            <person name="Glaser F."/>
            <person name="Hesse C.N."/>
            <person name="Kosti I."/>
            <person name="LaButti K."/>
            <person name="Lindquist E.A."/>
            <person name="Lucas S."/>
            <person name="Salamov A.A."/>
            <person name="Bradshaw R.E."/>
            <person name="Ciuffetti L."/>
            <person name="Hamelin R.C."/>
            <person name="Kema G.H.J."/>
            <person name="Lawrence C."/>
            <person name="Scott J.A."/>
            <person name="Spatafora J.W."/>
            <person name="Turgeon B.G."/>
            <person name="de Wit P.J.G.M."/>
            <person name="Zhong S."/>
            <person name="Goodwin S.B."/>
            <person name="Grigoriev I.V."/>
        </authorList>
    </citation>
    <scope>NUCLEOTIDE SEQUENCE [LARGE SCALE GENOMIC DNA]</scope>
    <source>
        <strain evidence="2 3">SO2202</strain>
    </source>
</reference>
<name>M3ARG5_SPHMS</name>
<feature type="compositionally biased region" description="Acidic residues" evidence="1">
    <location>
        <begin position="68"/>
        <end position="85"/>
    </location>
</feature>
<evidence type="ECO:0000256" key="1">
    <source>
        <dbReference type="SAM" id="MobiDB-lite"/>
    </source>
</evidence>
<evidence type="ECO:0000313" key="2">
    <source>
        <dbReference type="EMBL" id="EMF08074.1"/>
    </source>
</evidence>
<proteinExistence type="predicted"/>
<keyword evidence="3" id="KW-1185">Reference proteome</keyword>
<feature type="compositionally biased region" description="Low complexity" evidence="1">
    <location>
        <begin position="23"/>
        <end position="51"/>
    </location>
</feature>
<protein>
    <recommendedName>
        <fullName evidence="4">Enkurin domain-containing protein</fullName>
    </recommendedName>
</protein>
<evidence type="ECO:0008006" key="4">
    <source>
        <dbReference type="Google" id="ProtNLM"/>
    </source>
</evidence>
<sequence>MARTEEAPEASPVHQHRSERAESAAADSALHHTTSSSSSSSSSSAPTAPSAGQDVQGPLTPAASDSEGQSDDEDEEDILSPEEYAAEMEAKQLFIADVPAVFQSTMQRTPKAVLQRKLEWLQKRMEDLQETFRVMNRPSNLLYVDSEDRRAVRDELCKRIDQIEAADWLLDEI</sequence>
<dbReference type="RefSeq" id="XP_016756195.1">
    <property type="nucleotide sequence ID" value="XM_016900957.1"/>
</dbReference>
<evidence type="ECO:0000313" key="3">
    <source>
        <dbReference type="Proteomes" id="UP000016931"/>
    </source>
</evidence>
<accession>M3ARG5</accession>
<gene>
    <name evidence="2" type="ORF">SEPMUDRAFT_112114</name>
</gene>
<feature type="region of interest" description="Disordered" evidence="1">
    <location>
        <begin position="1"/>
        <end position="85"/>
    </location>
</feature>
<dbReference type="HOGENOM" id="CLU_1548579_0_0_1"/>
<dbReference type="GeneID" id="27898094"/>